<evidence type="ECO:0000313" key="8">
    <source>
        <dbReference type="Proteomes" id="UP001206639"/>
    </source>
</evidence>
<evidence type="ECO:0000256" key="4">
    <source>
        <dbReference type="ARBA" id="ARBA00023239"/>
    </source>
</evidence>
<dbReference type="SMART" id="SM01130">
    <property type="entry name" value="DHDPS"/>
    <property type="match status" value="1"/>
</dbReference>
<dbReference type="PANTHER" id="PTHR12128">
    <property type="entry name" value="DIHYDRODIPICOLINATE SYNTHASE"/>
    <property type="match status" value="1"/>
</dbReference>
<comment type="pathway">
    <text evidence="2 5">Carbohydrate acid metabolism; D-glucarate degradation; 2,5-dioxopentanoate from D-glucarate: step 2/2.</text>
</comment>
<dbReference type="InterPro" id="IPR013785">
    <property type="entry name" value="Aldolase_TIM"/>
</dbReference>
<proteinExistence type="inferred from homology"/>
<dbReference type="Gene3D" id="3.20.20.70">
    <property type="entry name" value="Aldolase class I"/>
    <property type="match status" value="1"/>
</dbReference>
<evidence type="ECO:0000256" key="6">
    <source>
        <dbReference type="PIRNR" id="PIRNR001365"/>
    </source>
</evidence>
<dbReference type="NCBIfam" id="NF002958">
    <property type="entry name" value="PRK03620.1"/>
    <property type="match status" value="1"/>
</dbReference>
<name>A0ABT2M6T5_9MYCO</name>
<gene>
    <name evidence="7" type="ORF">N4S67_06065</name>
</gene>
<dbReference type="InterPro" id="IPR017655">
    <property type="entry name" value="Dehydro-deoxyglucarate_dehyd"/>
</dbReference>
<sequence length="315" mass="33105">MHAAHEGFDGVLFFPVTPFTPSGDVDTERLAEHVTKGVDAGPGGVFIGCGTGEFHALESSELKTVVSTAVQAIGGRVPVFAGAGGSIAQAKTFARVAADAGADGLLLLPPYLVEMPPAGLVEYTRVVAGTTDLPLIVYNRNNARYTEASAVEVSRIDNVVGFKDGTGDLDQVSRIVRAVNDELATSGKPFQYFNGLPTAEVSQQAYRAIGLTLYSSATFAFAPDIALAFYRALEAGNETLIAALLRSFFHPLVRLRDRVPGYAVSLIKAGVTLEGIDAGEVRPPLIMPTAGDITELRAIIAAGRSVLADALETVR</sequence>
<comment type="catalytic activity">
    <reaction evidence="1 5">
        <text>5-dehydro-4-deoxy-D-glucarate + H(+) = 2,5-dioxopentanoate + CO2 + H2O</text>
        <dbReference type="Rhea" id="RHEA:24608"/>
        <dbReference type="ChEBI" id="CHEBI:15377"/>
        <dbReference type="ChEBI" id="CHEBI:15378"/>
        <dbReference type="ChEBI" id="CHEBI:16526"/>
        <dbReference type="ChEBI" id="CHEBI:42819"/>
        <dbReference type="ChEBI" id="CHEBI:58136"/>
        <dbReference type="EC" id="4.2.1.41"/>
    </reaction>
</comment>
<evidence type="ECO:0000256" key="3">
    <source>
        <dbReference type="ARBA" id="ARBA00007592"/>
    </source>
</evidence>
<dbReference type="InterPro" id="IPR002220">
    <property type="entry name" value="DapA-like"/>
</dbReference>
<evidence type="ECO:0000256" key="5">
    <source>
        <dbReference type="HAMAP-Rule" id="MF_00694"/>
    </source>
</evidence>
<dbReference type="PANTHER" id="PTHR12128:SF19">
    <property type="entry name" value="5-DEHYDRO-4-DEOXYGLUCARATE DEHYDRATASE 2-RELATED"/>
    <property type="match status" value="1"/>
</dbReference>
<evidence type="ECO:0000256" key="2">
    <source>
        <dbReference type="ARBA" id="ARBA00004983"/>
    </source>
</evidence>
<protein>
    <recommendedName>
        <fullName evidence="5">Probable 5-dehydro-4-deoxyglucarate dehydratase</fullName>
        <ecNumber evidence="5">4.2.1.41</ecNumber>
    </recommendedName>
    <alternativeName>
        <fullName evidence="5">5-keto-4-deoxy-glucarate dehydratase</fullName>
        <shortName evidence="5">KDGDH</shortName>
    </alternativeName>
</protein>
<dbReference type="RefSeq" id="WP_260991977.1">
    <property type="nucleotide sequence ID" value="NZ_JAODWD010000001.1"/>
</dbReference>
<organism evidence="7 8">
    <name type="scientific">Mycobacterium deserti</name>
    <dbReference type="NCBI Taxonomy" id="2978347"/>
    <lineage>
        <taxon>Bacteria</taxon>
        <taxon>Bacillati</taxon>
        <taxon>Actinomycetota</taxon>
        <taxon>Actinomycetes</taxon>
        <taxon>Mycobacteriales</taxon>
        <taxon>Mycobacteriaceae</taxon>
        <taxon>Mycobacterium</taxon>
    </lineage>
</organism>
<dbReference type="EC" id="4.2.1.41" evidence="5"/>
<evidence type="ECO:0000256" key="1">
    <source>
        <dbReference type="ARBA" id="ARBA00001446"/>
    </source>
</evidence>
<accession>A0ABT2M6T5</accession>
<comment type="caution">
    <text evidence="7">The sequence shown here is derived from an EMBL/GenBank/DDBJ whole genome shotgun (WGS) entry which is preliminary data.</text>
</comment>
<dbReference type="Pfam" id="PF00701">
    <property type="entry name" value="DHDPS"/>
    <property type="match status" value="1"/>
</dbReference>
<dbReference type="HAMAP" id="MF_00694">
    <property type="entry name" value="KDGDH"/>
    <property type="match status" value="1"/>
</dbReference>
<dbReference type="SUPFAM" id="SSF51569">
    <property type="entry name" value="Aldolase"/>
    <property type="match status" value="1"/>
</dbReference>
<dbReference type="EMBL" id="JAODWD010000001">
    <property type="protein sequence ID" value="MCT7657983.1"/>
    <property type="molecule type" value="Genomic_DNA"/>
</dbReference>
<evidence type="ECO:0000313" key="7">
    <source>
        <dbReference type="EMBL" id="MCT7657983.1"/>
    </source>
</evidence>
<comment type="similarity">
    <text evidence="3 5 6">Belongs to the DapA family.</text>
</comment>
<keyword evidence="4 5" id="KW-0456">Lyase</keyword>
<dbReference type="Proteomes" id="UP001206639">
    <property type="component" value="Unassembled WGS sequence"/>
</dbReference>
<keyword evidence="8" id="KW-1185">Reference proteome</keyword>
<reference evidence="8" key="1">
    <citation type="submission" date="2023-07" db="EMBL/GenBank/DDBJ databases">
        <authorList>
            <person name="Deng Y."/>
            <person name="Zhang Y.-Q."/>
        </authorList>
    </citation>
    <scope>NUCLEOTIDE SEQUENCE [LARGE SCALE GENOMIC DNA]</scope>
    <source>
        <strain evidence="8">CPCC 205710</strain>
    </source>
</reference>
<dbReference type="PIRSF" id="PIRSF001365">
    <property type="entry name" value="DHDPS"/>
    <property type="match status" value="1"/>
</dbReference>